<proteinExistence type="predicted"/>
<dbReference type="Proteomes" id="UP000281741">
    <property type="component" value="Chromosome"/>
</dbReference>
<evidence type="ECO:0000313" key="2">
    <source>
        <dbReference type="EMBL" id="AZA85455.1"/>
    </source>
</evidence>
<accession>A0AAD0YA85</accession>
<dbReference type="Pfam" id="PF14082">
    <property type="entry name" value="SduA_C"/>
    <property type="match status" value="1"/>
</dbReference>
<dbReference type="RefSeq" id="WP_123853403.1">
    <property type="nucleotide sequence ID" value="NZ_CP033912.1"/>
</dbReference>
<protein>
    <submittedName>
        <fullName evidence="2">DUF4263 domain-containing protein</fullName>
    </submittedName>
</protein>
<evidence type="ECO:0000313" key="5">
    <source>
        <dbReference type="Proteomes" id="UP000281741"/>
    </source>
</evidence>
<sequence>METIKIIKTDKYLILKYEGEQIDDDWVRNALKEEGEVTIKRFYFETSDLLYEQDFDNWENEENEVLPVEFVLATRDGEYYRIDKKVFSTKNTFYFHHSLKLSRKHFIAETKISIVSLIDSLVKENVRIGGNPELDEVFMPFEEYENMIQNFPTTHEKFLYSQARIASIIKNFFISTVDADFKFAKYLNKKTTTIGQSLMKTFHDYELLKYKTIRDKLKGMLKDEVGYSEDQWQDEILEIILLLYPKYIFATKTVFVPIGQNRRRYLDFMMIDSNGNVDVIEIKKPFSKVIMTDTLYRNNFTPHRDLVGTVMQIEKYLFHLSRYGKKGERELTKKYGEQLPENLHVKITNPKGFIIMGRANNLSTEQLDDFEVVKRQYKNIIDIITYDDLLQRLNFTIAQIQKL</sequence>
<evidence type="ECO:0000313" key="3">
    <source>
        <dbReference type="EMBL" id="AZA97562.1"/>
    </source>
</evidence>
<dbReference type="EMBL" id="CP033912">
    <property type="protein sequence ID" value="AZA97562.1"/>
    <property type="molecule type" value="Genomic_DNA"/>
</dbReference>
<feature type="domain" description="Shedu protein SduA C-terminal" evidence="1">
    <location>
        <begin position="227"/>
        <end position="390"/>
    </location>
</feature>
<evidence type="ECO:0000259" key="1">
    <source>
        <dbReference type="Pfam" id="PF14082"/>
    </source>
</evidence>
<reference evidence="4 5" key="1">
    <citation type="submission" date="2018-11" db="EMBL/GenBank/DDBJ databases">
        <title>Proposal to divide the Flavobacteriaceae and reorganize its genera based on Amino Acid Identity values calculated from whole genome sequences.</title>
        <authorList>
            <person name="Nicholson A.C."/>
            <person name="Gulvik C.A."/>
            <person name="Whitney A.M."/>
            <person name="Humrighouse B.W."/>
            <person name="Bell M."/>
            <person name="Holmes B."/>
            <person name="Steigerwalt A.G."/>
            <person name="Villarma A."/>
            <person name="Sheth M."/>
            <person name="Batra D."/>
            <person name="Pryor J."/>
            <person name="Bernardet J.-F."/>
            <person name="Hugo C."/>
            <person name="Kampfer P."/>
            <person name="Newman J."/>
            <person name="McQuiston J.R."/>
        </authorList>
    </citation>
    <scope>NUCLEOTIDE SEQUENCE [LARGE SCALE GENOMIC DNA]</scope>
    <source>
        <strain evidence="2 4">G0207</strain>
        <strain evidence="3 5">H5143</strain>
    </source>
</reference>
<dbReference type="EMBL" id="CP033915">
    <property type="protein sequence ID" value="AZA85455.1"/>
    <property type="molecule type" value="Genomic_DNA"/>
</dbReference>
<keyword evidence="5" id="KW-1185">Reference proteome</keyword>
<dbReference type="InterPro" id="IPR025359">
    <property type="entry name" value="SduA_C"/>
</dbReference>
<name>A0AAD0YA85_9FLAO</name>
<dbReference type="AlphaFoldDB" id="A0AAD0YA85"/>
<dbReference type="Proteomes" id="UP000274073">
    <property type="component" value="Chromosome"/>
</dbReference>
<organism evidence="2 4">
    <name type="scientific">Chryseobacterium shandongense</name>
    <dbReference type="NCBI Taxonomy" id="1493872"/>
    <lineage>
        <taxon>Bacteria</taxon>
        <taxon>Pseudomonadati</taxon>
        <taxon>Bacteroidota</taxon>
        <taxon>Flavobacteriia</taxon>
        <taxon>Flavobacteriales</taxon>
        <taxon>Weeksellaceae</taxon>
        <taxon>Chryseobacterium group</taxon>
        <taxon>Chryseobacterium</taxon>
    </lineage>
</organism>
<gene>
    <name evidence="2" type="ORF">EG349_00940</name>
    <name evidence="3" type="ORF">EG353_19410</name>
</gene>
<evidence type="ECO:0000313" key="4">
    <source>
        <dbReference type="Proteomes" id="UP000274073"/>
    </source>
</evidence>